<organism evidence="3 4">
    <name type="scientific">Dispira parvispora</name>
    <dbReference type="NCBI Taxonomy" id="1520584"/>
    <lineage>
        <taxon>Eukaryota</taxon>
        <taxon>Fungi</taxon>
        <taxon>Fungi incertae sedis</taxon>
        <taxon>Zoopagomycota</taxon>
        <taxon>Kickxellomycotina</taxon>
        <taxon>Dimargaritomycetes</taxon>
        <taxon>Dimargaritales</taxon>
        <taxon>Dimargaritaceae</taxon>
        <taxon>Dispira</taxon>
    </lineage>
</organism>
<name>A0A9W8AX44_9FUNG</name>
<feature type="compositionally biased region" description="Polar residues" evidence="1">
    <location>
        <begin position="480"/>
        <end position="493"/>
    </location>
</feature>
<reference evidence="3" key="1">
    <citation type="submission" date="2022-07" db="EMBL/GenBank/DDBJ databases">
        <title>Phylogenomic reconstructions and comparative analyses of Kickxellomycotina fungi.</title>
        <authorList>
            <person name="Reynolds N.K."/>
            <person name="Stajich J.E."/>
            <person name="Barry K."/>
            <person name="Grigoriev I.V."/>
            <person name="Crous P."/>
            <person name="Smith M.E."/>
        </authorList>
    </citation>
    <scope>NUCLEOTIDE SEQUENCE</scope>
    <source>
        <strain evidence="3">RSA 1196</strain>
    </source>
</reference>
<evidence type="ECO:0000313" key="3">
    <source>
        <dbReference type="EMBL" id="KAJ1967520.1"/>
    </source>
</evidence>
<feature type="domain" description="Wbp11/ELF5/Saf1 N-terminal" evidence="2">
    <location>
        <begin position="9"/>
        <end position="83"/>
    </location>
</feature>
<evidence type="ECO:0000313" key="4">
    <source>
        <dbReference type="Proteomes" id="UP001150925"/>
    </source>
</evidence>
<feature type="compositionally biased region" description="Basic and acidic residues" evidence="1">
    <location>
        <begin position="35"/>
        <end position="44"/>
    </location>
</feature>
<accession>A0A9W8AX44</accession>
<keyword evidence="4" id="KW-1185">Reference proteome</keyword>
<dbReference type="OrthoDB" id="205569at2759"/>
<dbReference type="AlphaFoldDB" id="A0A9W8AX44"/>
<feature type="compositionally biased region" description="Pro residues" evidence="1">
    <location>
        <begin position="196"/>
        <end position="252"/>
    </location>
</feature>
<feature type="region of interest" description="Disordered" evidence="1">
    <location>
        <begin position="505"/>
        <end position="559"/>
    </location>
</feature>
<feature type="region of interest" description="Disordered" evidence="1">
    <location>
        <begin position="112"/>
        <end position="330"/>
    </location>
</feature>
<feature type="region of interest" description="Disordered" evidence="1">
    <location>
        <begin position="359"/>
        <end position="493"/>
    </location>
</feature>
<feature type="compositionally biased region" description="Basic residues" evidence="1">
    <location>
        <begin position="278"/>
        <end position="289"/>
    </location>
</feature>
<feature type="compositionally biased region" description="Polar residues" evidence="1">
    <location>
        <begin position="451"/>
        <end position="469"/>
    </location>
</feature>
<feature type="compositionally biased region" description="Basic residues" evidence="1">
    <location>
        <begin position="19"/>
        <end position="34"/>
    </location>
</feature>
<feature type="compositionally biased region" description="Low complexity" evidence="1">
    <location>
        <begin position="290"/>
        <end position="303"/>
    </location>
</feature>
<dbReference type="InterPro" id="IPR019007">
    <property type="entry name" value="Wbp11/ELF5/Saf1_N"/>
</dbReference>
<feature type="compositionally biased region" description="Polar residues" evidence="1">
    <location>
        <begin position="531"/>
        <end position="541"/>
    </location>
</feature>
<comment type="caution">
    <text evidence="3">The sequence shown here is derived from an EMBL/GenBank/DDBJ whole genome shotgun (WGS) entry which is preliminary data.</text>
</comment>
<feature type="region of interest" description="Disordered" evidence="1">
    <location>
        <begin position="1"/>
        <end position="44"/>
    </location>
</feature>
<sequence length="576" mass="63042">MGRNTKQSRSVNPADLHRKQLHKKELKKNKADRKLHRELTLTHKDTTKLERDILHYEELRRTRPLDKNQIAKLQSLQDELHHIRTVQGTPSTTISSSDQQAVQGFDKLLGRHHRDASDDESSEPHKVPYSTLSATKHYTDETPTPSPPQVAIEVENVGSLPTCPDLGTSKIMNTASNSTSDSVHPSRMQTNEHGFPPLPPGPPPLPPGPPPSRPRGMPRPPPNMRPAMPPMPPPLPPGLPPGSRPRQPPRPYPLSSNREPIRPPGFPPVRHPNEWGRPRPRPPPLHHTRPIGPVRPVGPFVRPNRPHFTPIRQPIPPRPRATAQSKADTFRSATVLSAEPVVRDLQKELTTMVPTSLLRKKRAQRKQQNVLGQPATTITTKPVLPEPKPEPESPLETLPTTFISDEEANHLGEPSPDNPLANLLAGFSSGEESGDEEASVAVDNIGIPMANASSRADSGTLTEPTSSLGPPSGRAAESNPLINPTRITQSNPLVSTLAQPDWLTKLTQPQQILPKAFEKVPSDNPQPPPKTSSATPAQPNAESGAPQGDKSGVNRQAAHSVDAEYTKFLENMQDLI</sequence>
<dbReference type="Proteomes" id="UP001150925">
    <property type="component" value="Unassembled WGS sequence"/>
</dbReference>
<dbReference type="EMBL" id="JANBPY010000324">
    <property type="protein sequence ID" value="KAJ1967520.1"/>
    <property type="molecule type" value="Genomic_DNA"/>
</dbReference>
<feature type="compositionally biased region" description="Polar residues" evidence="1">
    <location>
        <begin position="366"/>
        <end position="378"/>
    </location>
</feature>
<feature type="compositionally biased region" description="Polar residues" evidence="1">
    <location>
        <begin position="1"/>
        <end position="11"/>
    </location>
</feature>
<proteinExistence type="predicted"/>
<feature type="compositionally biased region" description="Polar residues" evidence="1">
    <location>
        <begin position="170"/>
        <end position="192"/>
    </location>
</feature>
<dbReference type="GO" id="GO:0006396">
    <property type="term" value="P:RNA processing"/>
    <property type="evidence" value="ECO:0007669"/>
    <property type="project" value="InterPro"/>
</dbReference>
<protein>
    <recommendedName>
        <fullName evidence="2">Wbp11/ELF5/Saf1 N-terminal domain-containing protein</fullName>
    </recommendedName>
</protein>
<evidence type="ECO:0000259" key="2">
    <source>
        <dbReference type="Pfam" id="PF09429"/>
    </source>
</evidence>
<gene>
    <name evidence="3" type="ORF">IWQ62_001804</name>
</gene>
<evidence type="ECO:0000256" key="1">
    <source>
        <dbReference type="SAM" id="MobiDB-lite"/>
    </source>
</evidence>
<dbReference type="Pfam" id="PF09429">
    <property type="entry name" value="Wbp11"/>
    <property type="match status" value="1"/>
</dbReference>